<keyword evidence="2" id="KW-1185">Reference proteome</keyword>
<protein>
    <submittedName>
        <fullName evidence="1">Uncharacterized protein</fullName>
    </submittedName>
</protein>
<gene>
    <name evidence="1" type="ORF">PR048_028421</name>
</gene>
<evidence type="ECO:0000313" key="2">
    <source>
        <dbReference type="Proteomes" id="UP001159363"/>
    </source>
</evidence>
<dbReference type="EMBL" id="JARBHB010000013">
    <property type="protein sequence ID" value="KAJ8869431.1"/>
    <property type="molecule type" value="Genomic_DNA"/>
</dbReference>
<comment type="caution">
    <text evidence="1">The sequence shown here is derived from an EMBL/GenBank/DDBJ whole genome shotgun (WGS) entry which is preliminary data.</text>
</comment>
<evidence type="ECO:0000313" key="1">
    <source>
        <dbReference type="EMBL" id="KAJ8869431.1"/>
    </source>
</evidence>
<reference evidence="1 2" key="1">
    <citation type="submission" date="2023-02" db="EMBL/GenBank/DDBJ databases">
        <title>LHISI_Scaffold_Assembly.</title>
        <authorList>
            <person name="Stuart O.P."/>
            <person name="Cleave R."/>
            <person name="Magrath M.J.L."/>
            <person name="Mikheyev A.S."/>
        </authorList>
    </citation>
    <scope>NUCLEOTIDE SEQUENCE [LARGE SCALE GENOMIC DNA]</scope>
    <source>
        <strain evidence="1">Daus_M_001</strain>
        <tissue evidence="1">Leg muscle</tissue>
    </source>
</reference>
<organism evidence="1 2">
    <name type="scientific">Dryococelus australis</name>
    <dbReference type="NCBI Taxonomy" id="614101"/>
    <lineage>
        <taxon>Eukaryota</taxon>
        <taxon>Metazoa</taxon>
        <taxon>Ecdysozoa</taxon>
        <taxon>Arthropoda</taxon>
        <taxon>Hexapoda</taxon>
        <taxon>Insecta</taxon>
        <taxon>Pterygota</taxon>
        <taxon>Neoptera</taxon>
        <taxon>Polyneoptera</taxon>
        <taxon>Phasmatodea</taxon>
        <taxon>Verophasmatodea</taxon>
        <taxon>Anareolatae</taxon>
        <taxon>Phasmatidae</taxon>
        <taxon>Eurycanthinae</taxon>
        <taxon>Dryococelus</taxon>
    </lineage>
</organism>
<proteinExistence type="predicted"/>
<dbReference type="Proteomes" id="UP001159363">
    <property type="component" value="Chromosome 12"/>
</dbReference>
<accession>A0ABQ9GED5</accession>
<sequence length="92" mass="10416">MYAVNFSSLEGYVRDSCDCEGQGHQRNPCSFSWLRRPEYSVEAVFLDLFEGQRSQSPDAYIDLLFSESALNGTAVVVLEDLIIFAVNEGRWV</sequence>
<name>A0ABQ9GED5_9NEOP</name>